<sequence length="87" mass="9483">MSELINVFSFNLILTLINNGNFVTHCLYSLGHFSSSSQPFQILLYPEDLLQWNHACFGIRRVSKRTGSNPVHGPSVGSASSLGATVS</sequence>
<comment type="caution">
    <text evidence="2">The sequence shown here is derived from an EMBL/GenBank/DDBJ whole genome shotgun (WGS) entry which is preliminary data.</text>
</comment>
<dbReference type="AlphaFoldDB" id="A0A5B7GW62"/>
<evidence type="ECO:0000256" key="1">
    <source>
        <dbReference type="SAM" id="MobiDB-lite"/>
    </source>
</evidence>
<accession>A0A5B7GW62</accession>
<evidence type="ECO:0000313" key="2">
    <source>
        <dbReference type="EMBL" id="MPC61906.1"/>
    </source>
</evidence>
<dbReference type="Proteomes" id="UP000324222">
    <property type="component" value="Unassembled WGS sequence"/>
</dbReference>
<name>A0A5B7GW62_PORTR</name>
<protein>
    <submittedName>
        <fullName evidence="2">Uncharacterized protein</fullName>
    </submittedName>
</protein>
<keyword evidence="3" id="KW-1185">Reference proteome</keyword>
<feature type="region of interest" description="Disordered" evidence="1">
    <location>
        <begin position="65"/>
        <end position="87"/>
    </location>
</feature>
<organism evidence="2 3">
    <name type="scientific">Portunus trituberculatus</name>
    <name type="common">Swimming crab</name>
    <name type="synonym">Neptunus trituberculatus</name>
    <dbReference type="NCBI Taxonomy" id="210409"/>
    <lineage>
        <taxon>Eukaryota</taxon>
        <taxon>Metazoa</taxon>
        <taxon>Ecdysozoa</taxon>
        <taxon>Arthropoda</taxon>
        <taxon>Crustacea</taxon>
        <taxon>Multicrustacea</taxon>
        <taxon>Malacostraca</taxon>
        <taxon>Eumalacostraca</taxon>
        <taxon>Eucarida</taxon>
        <taxon>Decapoda</taxon>
        <taxon>Pleocyemata</taxon>
        <taxon>Brachyura</taxon>
        <taxon>Eubrachyura</taxon>
        <taxon>Portunoidea</taxon>
        <taxon>Portunidae</taxon>
        <taxon>Portuninae</taxon>
        <taxon>Portunus</taxon>
    </lineage>
</organism>
<reference evidence="2 3" key="1">
    <citation type="submission" date="2019-05" db="EMBL/GenBank/DDBJ databases">
        <title>Another draft genome of Portunus trituberculatus and its Hox gene families provides insights of decapod evolution.</title>
        <authorList>
            <person name="Jeong J.-H."/>
            <person name="Song I."/>
            <person name="Kim S."/>
            <person name="Choi T."/>
            <person name="Kim D."/>
            <person name="Ryu S."/>
            <person name="Kim W."/>
        </authorList>
    </citation>
    <scope>NUCLEOTIDE SEQUENCE [LARGE SCALE GENOMIC DNA]</scope>
    <source>
        <tissue evidence="2">Muscle</tissue>
    </source>
</reference>
<feature type="compositionally biased region" description="Polar residues" evidence="1">
    <location>
        <begin position="77"/>
        <end position="87"/>
    </location>
</feature>
<proteinExistence type="predicted"/>
<gene>
    <name evidence="2" type="ORF">E2C01_055983</name>
</gene>
<dbReference type="EMBL" id="VSRR010019087">
    <property type="protein sequence ID" value="MPC61906.1"/>
    <property type="molecule type" value="Genomic_DNA"/>
</dbReference>
<evidence type="ECO:0000313" key="3">
    <source>
        <dbReference type="Proteomes" id="UP000324222"/>
    </source>
</evidence>